<dbReference type="InterPro" id="IPR009051">
    <property type="entry name" value="Helical_ferredxn"/>
</dbReference>
<dbReference type="OrthoDB" id="9765258at2"/>
<reference evidence="9" key="1">
    <citation type="submission" date="2017-11" db="EMBL/GenBank/DDBJ databases">
        <title>The draft genome sequence of Chromatocurvus sp. F02.</title>
        <authorList>
            <person name="Du Z.-J."/>
            <person name="Chang Y.-Q."/>
        </authorList>
    </citation>
    <scope>NUCLEOTIDE SEQUENCE [LARGE SCALE GENOMIC DNA]</scope>
    <source>
        <strain evidence="9">F02</strain>
    </source>
</reference>
<proteinExistence type="predicted"/>
<comment type="catalytic activity">
    <reaction evidence="6">
        <text>glycolate + A = glyoxylate + AH2</text>
        <dbReference type="Rhea" id="RHEA:21264"/>
        <dbReference type="ChEBI" id="CHEBI:13193"/>
        <dbReference type="ChEBI" id="CHEBI:17499"/>
        <dbReference type="ChEBI" id="CHEBI:29805"/>
        <dbReference type="ChEBI" id="CHEBI:36655"/>
        <dbReference type="EC" id="1.1.99.14"/>
    </reaction>
</comment>
<evidence type="ECO:0000256" key="4">
    <source>
        <dbReference type="ARBA" id="ARBA00023004"/>
    </source>
</evidence>
<dbReference type="PROSITE" id="PS51379">
    <property type="entry name" value="4FE4S_FER_2"/>
    <property type="match status" value="2"/>
</dbReference>
<gene>
    <name evidence="8" type="ORF">CWI75_08645</name>
</gene>
<protein>
    <recommendedName>
        <fullName evidence="6">Glycolate oxidase iron-sulfur subunit</fullName>
        <ecNumber evidence="6">1.1.99.14</ecNumber>
    </recommendedName>
</protein>
<comment type="catalytic activity">
    <reaction evidence="6">
        <text>(R)-lactate + A = pyruvate + AH2</text>
        <dbReference type="Rhea" id="RHEA:15089"/>
        <dbReference type="ChEBI" id="CHEBI:13193"/>
        <dbReference type="ChEBI" id="CHEBI:15361"/>
        <dbReference type="ChEBI" id="CHEBI:16004"/>
        <dbReference type="ChEBI" id="CHEBI:17499"/>
    </reaction>
</comment>
<dbReference type="GO" id="GO:0019154">
    <property type="term" value="F:glycolate dehydrogenase activity"/>
    <property type="evidence" value="ECO:0007669"/>
    <property type="project" value="UniProtKB-EC"/>
</dbReference>
<dbReference type="Pfam" id="PF13183">
    <property type="entry name" value="Fer4_8"/>
    <property type="match status" value="1"/>
</dbReference>
<keyword evidence="4 6" id="KW-0408">Iron</keyword>
<dbReference type="AlphaFoldDB" id="A0A2N5Y2M5"/>
<dbReference type="InterPro" id="IPR004017">
    <property type="entry name" value="Cys_rich_dom"/>
</dbReference>
<keyword evidence="2 6" id="KW-0479">Metal-binding</keyword>
<dbReference type="SUPFAM" id="SSF46548">
    <property type="entry name" value="alpha-helical ferredoxin"/>
    <property type="match status" value="1"/>
</dbReference>
<dbReference type="Pfam" id="PF02754">
    <property type="entry name" value="CCG"/>
    <property type="match status" value="2"/>
</dbReference>
<dbReference type="PIRSF" id="PIRSF000139">
    <property type="entry name" value="Glc_ox_4Fe-4S"/>
    <property type="match status" value="1"/>
</dbReference>
<dbReference type="RefSeq" id="WP_101521111.1">
    <property type="nucleotide sequence ID" value="NZ_PKLZ01000007.1"/>
</dbReference>
<dbReference type="InterPro" id="IPR012257">
    <property type="entry name" value="Glc_ox_4Fe-4S"/>
</dbReference>
<dbReference type="PANTHER" id="PTHR32479:SF17">
    <property type="entry name" value="GLYCOLATE OXIDASE IRON-SULFUR SUBUNIT"/>
    <property type="match status" value="1"/>
</dbReference>
<evidence type="ECO:0000256" key="5">
    <source>
        <dbReference type="ARBA" id="ARBA00023014"/>
    </source>
</evidence>
<comment type="cofactor">
    <cofactor evidence="6">
        <name>[4Fe-4S] cluster</name>
        <dbReference type="ChEBI" id="CHEBI:49883"/>
    </cofactor>
    <text evidence="6">Binds 2 [4Fe-4S] clusters.</text>
</comment>
<keyword evidence="5 6" id="KW-0411">Iron-sulfur</keyword>
<evidence type="ECO:0000256" key="1">
    <source>
        <dbReference type="ARBA" id="ARBA00022485"/>
    </source>
</evidence>
<dbReference type="NCBIfam" id="NF008434">
    <property type="entry name" value="PRK11274.1"/>
    <property type="match status" value="1"/>
</dbReference>
<keyword evidence="9" id="KW-1185">Reference proteome</keyword>
<keyword evidence="1 6" id="KW-0004">4Fe-4S</keyword>
<dbReference type="InterPro" id="IPR017896">
    <property type="entry name" value="4Fe4S_Fe-S-bd"/>
</dbReference>
<keyword evidence="6" id="KW-0813">Transport</keyword>
<name>A0A2N5Y2M5_9GAMM</name>
<evidence type="ECO:0000259" key="7">
    <source>
        <dbReference type="PROSITE" id="PS51379"/>
    </source>
</evidence>
<dbReference type="EC" id="1.1.99.14" evidence="6"/>
<dbReference type="GO" id="GO:0046872">
    <property type="term" value="F:metal ion binding"/>
    <property type="evidence" value="ECO:0007669"/>
    <property type="project" value="UniProtKB-UniRule"/>
</dbReference>
<accession>A0A2N5Y2M5</accession>
<keyword evidence="3" id="KW-0677">Repeat</keyword>
<feature type="domain" description="4Fe-4S ferredoxin-type" evidence="7">
    <location>
        <begin position="66"/>
        <end position="95"/>
    </location>
</feature>
<comment type="caution">
    <text evidence="8">The sequence shown here is derived from an EMBL/GenBank/DDBJ whole genome shotgun (WGS) entry which is preliminary data.</text>
</comment>
<dbReference type="GO" id="GO:0051539">
    <property type="term" value="F:4 iron, 4 sulfur cluster binding"/>
    <property type="evidence" value="ECO:0007669"/>
    <property type="project" value="UniProtKB-UniRule"/>
</dbReference>
<dbReference type="EMBL" id="PKLZ01000007">
    <property type="protein sequence ID" value="PLW82643.1"/>
    <property type="molecule type" value="Genomic_DNA"/>
</dbReference>
<evidence type="ECO:0000313" key="9">
    <source>
        <dbReference type="Proteomes" id="UP000234845"/>
    </source>
</evidence>
<dbReference type="Gene3D" id="1.10.1060.10">
    <property type="entry name" value="Alpha-helical ferredoxin"/>
    <property type="match status" value="1"/>
</dbReference>
<dbReference type="PROSITE" id="PS00198">
    <property type="entry name" value="4FE4S_FER_1"/>
    <property type="match status" value="1"/>
</dbReference>
<evidence type="ECO:0000256" key="6">
    <source>
        <dbReference type="PIRNR" id="PIRNR000139"/>
    </source>
</evidence>
<comment type="function">
    <text evidence="6">Component of a complex that catalyzes the oxidation of glycolate to glyoxylate.</text>
</comment>
<organism evidence="8 9">
    <name type="scientific">Kineobactrum sediminis</name>
    <dbReference type="NCBI Taxonomy" id="1905677"/>
    <lineage>
        <taxon>Bacteria</taxon>
        <taxon>Pseudomonadati</taxon>
        <taxon>Pseudomonadota</taxon>
        <taxon>Gammaproteobacteria</taxon>
        <taxon>Cellvibrionales</taxon>
        <taxon>Halieaceae</taxon>
        <taxon>Kineobactrum</taxon>
    </lineage>
</organism>
<evidence type="ECO:0000256" key="3">
    <source>
        <dbReference type="ARBA" id="ARBA00022737"/>
    </source>
</evidence>
<dbReference type="PANTHER" id="PTHR32479">
    <property type="entry name" value="GLYCOLATE OXIDASE IRON-SULFUR SUBUNIT"/>
    <property type="match status" value="1"/>
</dbReference>
<evidence type="ECO:0000256" key="2">
    <source>
        <dbReference type="ARBA" id="ARBA00022723"/>
    </source>
</evidence>
<dbReference type="Proteomes" id="UP000234845">
    <property type="component" value="Unassembled WGS sequence"/>
</dbReference>
<sequence length="409" mass="44462">MHVDLHPDLADSIAAKGARDLLSACVHCGFCLETCPTYLETRDERDSPRGRIYLVRQLLETGTASATTRHHLDRCLTCRSCETTCPSGVKYAQLAELGQHLTEQAAPRPRPMRLYRWLLRETISRPRLFALLLGVGQRLRPLVPGPLRLQIPRRQQRLPVPATSRPRTMLVLEGCVQAAATPNTNDAARRVLDQLGISLQAAPRSGCCGAVQQHLGNETGALANLRHNIDAWWPHIEAGAEAIVSSASGCGAMLADYGRLLADDPAYAVKARRVSELACDLGQVLEREDLSSLRPDTGCGKVAVHTPCSLQHALREPTLVATVLRRAGFSLADTREDHLCCGSAGTYSLLQPALSDSLRRRKIRALSGDQPAIIATANIGCQLQLATAAVPVVHWIELLDPARPVSARK</sequence>
<keyword evidence="6" id="KW-0249">Electron transport</keyword>
<dbReference type="InterPro" id="IPR017900">
    <property type="entry name" value="4Fe4S_Fe_S_CS"/>
</dbReference>
<evidence type="ECO:0000313" key="8">
    <source>
        <dbReference type="EMBL" id="PLW82643.1"/>
    </source>
</evidence>
<feature type="domain" description="4Fe-4S ferredoxin-type" evidence="7">
    <location>
        <begin position="15"/>
        <end position="45"/>
    </location>
</feature>